<sequence length="380" mass="43445">MPRTSRSTFTSVAPHITTMNALAEDPSITSLTSLMAALSLGGQRNNTLQATIRLHCVVHIPFSTPLISNSKPSSPAKVNTTRAATCKVDVSKIRKSKGRKKRKQKAATDFPNFSKLPAELRIQIWKEAMPSQRIVQIRSPYKRVENSVVSCRFLCPQKSAHIFLFRLRSTCKESYDEVMKKYRVVPFASLNLVSQTDVPKPSTGRGIILLNDAEDVVHFSVYRTWVHTPVMARNVAQVRSYHTIQSVAISIKLIINFSHPSRSNTQFNIFIHWLGNFPELKRLILTYGGDDDHAIDEPRRFVEYKRRKGKMPSMPLNNFREISEFMKMMQDSAPSDENQWMVRLLYRLDFERLRKKGILSGHLKHLSHIQPAILGCERIT</sequence>
<gene>
    <name evidence="2" type="ORF">VTL71DRAFT_5835</name>
</gene>
<evidence type="ECO:0000313" key="2">
    <source>
        <dbReference type="EMBL" id="KAL2062763.1"/>
    </source>
</evidence>
<dbReference type="PANTHER" id="PTHR35910">
    <property type="entry name" value="2EXR DOMAIN-CONTAINING PROTEIN"/>
    <property type="match status" value="1"/>
</dbReference>
<dbReference type="Pfam" id="PF20150">
    <property type="entry name" value="2EXR"/>
    <property type="match status" value="1"/>
</dbReference>
<accession>A0ABR4BYN9</accession>
<dbReference type="PANTHER" id="PTHR35910:SF6">
    <property type="entry name" value="2EXR DOMAIN-CONTAINING PROTEIN"/>
    <property type="match status" value="1"/>
</dbReference>
<feature type="domain" description="2EXR" evidence="1">
    <location>
        <begin position="110"/>
        <end position="216"/>
    </location>
</feature>
<name>A0ABR4BYN9_9HELO</name>
<comment type="caution">
    <text evidence="2">The sequence shown here is derived from an EMBL/GenBank/DDBJ whole genome shotgun (WGS) entry which is preliminary data.</text>
</comment>
<dbReference type="Proteomes" id="UP001595075">
    <property type="component" value="Unassembled WGS sequence"/>
</dbReference>
<dbReference type="InterPro" id="IPR045518">
    <property type="entry name" value="2EXR"/>
</dbReference>
<evidence type="ECO:0000259" key="1">
    <source>
        <dbReference type="Pfam" id="PF20150"/>
    </source>
</evidence>
<protein>
    <recommendedName>
        <fullName evidence="1">2EXR domain-containing protein</fullName>
    </recommendedName>
</protein>
<organism evidence="2 3">
    <name type="scientific">Oculimacula yallundae</name>
    <dbReference type="NCBI Taxonomy" id="86028"/>
    <lineage>
        <taxon>Eukaryota</taxon>
        <taxon>Fungi</taxon>
        <taxon>Dikarya</taxon>
        <taxon>Ascomycota</taxon>
        <taxon>Pezizomycotina</taxon>
        <taxon>Leotiomycetes</taxon>
        <taxon>Helotiales</taxon>
        <taxon>Ploettnerulaceae</taxon>
        <taxon>Oculimacula</taxon>
    </lineage>
</organism>
<keyword evidence="3" id="KW-1185">Reference proteome</keyword>
<evidence type="ECO:0000313" key="3">
    <source>
        <dbReference type="Proteomes" id="UP001595075"/>
    </source>
</evidence>
<reference evidence="2 3" key="1">
    <citation type="journal article" date="2024" name="Commun. Biol.">
        <title>Comparative genomic analysis of thermophilic fungi reveals convergent evolutionary adaptations and gene losses.</title>
        <authorList>
            <person name="Steindorff A.S."/>
            <person name="Aguilar-Pontes M.V."/>
            <person name="Robinson A.J."/>
            <person name="Andreopoulos B."/>
            <person name="LaButti K."/>
            <person name="Kuo A."/>
            <person name="Mondo S."/>
            <person name="Riley R."/>
            <person name="Otillar R."/>
            <person name="Haridas S."/>
            <person name="Lipzen A."/>
            <person name="Grimwood J."/>
            <person name="Schmutz J."/>
            <person name="Clum A."/>
            <person name="Reid I.D."/>
            <person name="Moisan M.C."/>
            <person name="Butler G."/>
            <person name="Nguyen T.T.M."/>
            <person name="Dewar K."/>
            <person name="Conant G."/>
            <person name="Drula E."/>
            <person name="Henrissat B."/>
            <person name="Hansel C."/>
            <person name="Singer S."/>
            <person name="Hutchinson M.I."/>
            <person name="de Vries R.P."/>
            <person name="Natvig D.O."/>
            <person name="Powell A.J."/>
            <person name="Tsang A."/>
            <person name="Grigoriev I.V."/>
        </authorList>
    </citation>
    <scope>NUCLEOTIDE SEQUENCE [LARGE SCALE GENOMIC DNA]</scope>
    <source>
        <strain evidence="2 3">CBS 494.80</strain>
    </source>
</reference>
<dbReference type="EMBL" id="JAZHXI010000016">
    <property type="protein sequence ID" value="KAL2062763.1"/>
    <property type="molecule type" value="Genomic_DNA"/>
</dbReference>
<proteinExistence type="predicted"/>